<dbReference type="InterPro" id="IPR006130">
    <property type="entry name" value="Asp/Orn_carbamoylTrfase"/>
</dbReference>
<reference evidence="4" key="1">
    <citation type="journal article" date="2014" name="Front. Microbiol.">
        <title>High frequency of phylogenetically diverse reductive dehalogenase-homologous genes in deep subseafloor sedimentary metagenomes.</title>
        <authorList>
            <person name="Kawai M."/>
            <person name="Futagami T."/>
            <person name="Toyoda A."/>
            <person name="Takaki Y."/>
            <person name="Nishi S."/>
            <person name="Hori S."/>
            <person name="Arai W."/>
            <person name="Tsubouchi T."/>
            <person name="Morono Y."/>
            <person name="Uchiyama I."/>
            <person name="Ito T."/>
            <person name="Fujiyama A."/>
            <person name="Inagaki F."/>
            <person name="Takami H."/>
        </authorList>
    </citation>
    <scope>NUCLEOTIDE SEQUENCE</scope>
    <source>
        <strain evidence="4">Expedition CK06-06</strain>
    </source>
</reference>
<protein>
    <submittedName>
        <fullName evidence="4">Uncharacterized protein</fullName>
    </submittedName>
</protein>
<dbReference type="InterPro" id="IPR006132">
    <property type="entry name" value="Asp/Orn_carbamoyltranf_P-bd"/>
</dbReference>
<name>X1GHY3_9ZZZZ</name>
<proteinExistence type="predicted"/>
<comment type="caution">
    <text evidence="4">The sequence shown here is derived from an EMBL/GenBank/DDBJ whole genome shotgun (WGS) entry which is preliminary data.</text>
</comment>
<dbReference type="Pfam" id="PF02729">
    <property type="entry name" value="OTCace_N"/>
    <property type="match status" value="1"/>
</dbReference>
<gene>
    <name evidence="4" type="ORF">S03H2_21896</name>
</gene>
<evidence type="ECO:0000259" key="2">
    <source>
        <dbReference type="Pfam" id="PF00185"/>
    </source>
</evidence>
<dbReference type="InterPro" id="IPR036901">
    <property type="entry name" value="Asp/Orn_carbamoylTrfase_sf"/>
</dbReference>
<feature type="domain" description="Aspartate/ornithine carbamoyltransferase carbamoyl-P binding" evidence="3">
    <location>
        <begin position="2"/>
        <end position="32"/>
    </location>
</feature>
<dbReference type="GO" id="GO:0016597">
    <property type="term" value="F:amino acid binding"/>
    <property type="evidence" value="ECO:0007669"/>
    <property type="project" value="InterPro"/>
</dbReference>
<feature type="non-terminal residue" evidence="4">
    <location>
        <position position="262"/>
    </location>
</feature>
<feature type="domain" description="Aspartate/ornithine carbamoyltransferase Asp/Orn-binding" evidence="2">
    <location>
        <begin position="139"/>
        <end position="224"/>
    </location>
</feature>
<keyword evidence="1" id="KW-0808">Transferase</keyword>
<dbReference type="GO" id="GO:0044205">
    <property type="term" value="P:'de novo' UMP biosynthetic process"/>
    <property type="evidence" value="ECO:0007669"/>
    <property type="project" value="UniProtKB-UniPathway"/>
</dbReference>
<dbReference type="InterPro" id="IPR006131">
    <property type="entry name" value="Asp_carbamoyltransf_Asp/Orn-bd"/>
</dbReference>
<sequence>VVADYAGVPVINAGDGGHQHPTQTLCDLYTIKKERQTIKGLKIALWGDLKYGRTIHSLIFALAKFGADILFFPSPGLEVPEHVIKKLLIEYGGELEKYEALGQTVKDSLFPLDAIYMTPSSPHQLAMMPDINIEVELKTGVDALYVTRPQKERFAATEEGQELKGKYPVVDKRLLKGKAFRKTLVMHPLPRVDELAHEVDADPRSMYFKQAARGVPVRMALVALLLGAKEVSTPREDDSFVPKIDYPVYRRDFGIRCSKGEF</sequence>
<feature type="non-terminal residue" evidence="4">
    <location>
        <position position="1"/>
    </location>
</feature>
<dbReference type="UniPathway" id="UPA00070">
    <property type="reaction ID" value="UER00116"/>
</dbReference>
<dbReference type="SUPFAM" id="SSF53671">
    <property type="entry name" value="Aspartate/ornithine carbamoyltransferase"/>
    <property type="match status" value="2"/>
</dbReference>
<dbReference type="PRINTS" id="PR00100">
    <property type="entry name" value="AOTCASE"/>
</dbReference>
<evidence type="ECO:0000259" key="3">
    <source>
        <dbReference type="Pfam" id="PF02729"/>
    </source>
</evidence>
<accession>X1GHY3</accession>
<dbReference type="AlphaFoldDB" id="X1GHY3"/>
<dbReference type="PANTHER" id="PTHR45753:SF6">
    <property type="entry name" value="ASPARTATE CARBAMOYLTRANSFERASE"/>
    <property type="match status" value="1"/>
</dbReference>
<dbReference type="GO" id="GO:0006520">
    <property type="term" value="P:amino acid metabolic process"/>
    <property type="evidence" value="ECO:0007669"/>
    <property type="project" value="InterPro"/>
</dbReference>
<dbReference type="PRINTS" id="PR00101">
    <property type="entry name" value="ATCASE"/>
</dbReference>
<evidence type="ECO:0000256" key="1">
    <source>
        <dbReference type="ARBA" id="ARBA00022679"/>
    </source>
</evidence>
<dbReference type="EMBL" id="BARU01011714">
    <property type="protein sequence ID" value="GAH32628.1"/>
    <property type="molecule type" value="Genomic_DNA"/>
</dbReference>
<evidence type="ECO:0000313" key="4">
    <source>
        <dbReference type="EMBL" id="GAH32628.1"/>
    </source>
</evidence>
<dbReference type="Pfam" id="PF00185">
    <property type="entry name" value="OTCace"/>
    <property type="match status" value="1"/>
</dbReference>
<dbReference type="GO" id="GO:0016743">
    <property type="term" value="F:carboxyl- or carbamoyltransferase activity"/>
    <property type="evidence" value="ECO:0007669"/>
    <property type="project" value="InterPro"/>
</dbReference>
<dbReference type="Gene3D" id="3.40.50.1370">
    <property type="entry name" value="Aspartate/ornithine carbamoyltransferase"/>
    <property type="match status" value="3"/>
</dbReference>
<dbReference type="PANTHER" id="PTHR45753">
    <property type="entry name" value="ORNITHINE CARBAMOYLTRANSFERASE, MITOCHONDRIAL"/>
    <property type="match status" value="1"/>
</dbReference>
<organism evidence="4">
    <name type="scientific">marine sediment metagenome</name>
    <dbReference type="NCBI Taxonomy" id="412755"/>
    <lineage>
        <taxon>unclassified sequences</taxon>
        <taxon>metagenomes</taxon>
        <taxon>ecological metagenomes</taxon>
    </lineage>
</organism>